<reference evidence="1 2" key="1">
    <citation type="submission" date="2021-11" db="EMBL/GenBank/DDBJ databases">
        <authorList>
            <person name="Lee D.-H."/>
            <person name="Kim S.-B."/>
        </authorList>
    </citation>
    <scope>NUCLEOTIDE SEQUENCE [LARGE SCALE GENOMIC DNA]</scope>
    <source>
        <strain evidence="1 2">KCTC 52223</strain>
    </source>
</reference>
<evidence type="ECO:0000313" key="2">
    <source>
        <dbReference type="Proteomes" id="UP001198862"/>
    </source>
</evidence>
<organism evidence="1 2">
    <name type="scientific">Reyranella aquatilis</name>
    <dbReference type="NCBI Taxonomy" id="2035356"/>
    <lineage>
        <taxon>Bacteria</taxon>
        <taxon>Pseudomonadati</taxon>
        <taxon>Pseudomonadota</taxon>
        <taxon>Alphaproteobacteria</taxon>
        <taxon>Hyphomicrobiales</taxon>
        <taxon>Reyranellaceae</taxon>
        <taxon>Reyranella</taxon>
    </lineage>
</organism>
<keyword evidence="2" id="KW-1185">Reference proteome</keyword>
<accession>A0ABS8L018</accession>
<sequence>MSDTSTTEMQPSKLSLRTTNLMPPFNRLVGVLPKSVLSVPSMMSVAERRFLYGLAARYYEGEGLIVDAGIFLGASTRCFGEGLHENPNLPASVKKWQRPIVSFERGIVTPTMPLFFKRNGLEFSGAPGDSFSDLVQGNIAPVVNVVELRLGDIQETGAINHPIEILFLDVLKLPEINKFVVENYYSRLIPGRSIVIQQDYFYDLLPYVKTYQEALSEYFTFVGEIGSTAVFLCKKQIPQEATLRIEERLDASEQLRLSAVALQRSTDPARRFLMALSRARLIRKLQGAKAAQAYLEFVRSEYPEEADSERSPRLREALRGAEIACRAKGAPIPEAADADI</sequence>
<name>A0ABS8L018_9HYPH</name>
<comment type="caution">
    <text evidence="1">The sequence shown here is derived from an EMBL/GenBank/DDBJ whole genome shotgun (WGS) entry which is preliminary data.</text>
</comment>
<gene>
    <name evidence="1" type="ORF">LJ725_22210</name>
</gene>
<proteinExistence type="predicted"/>
<evidence type="ECO:0000313" key="1">
    <source>
        <dbReference type="EMBL" id="MCC8431699.1"/>
    </source>
</evidence>
<dbReference type="EMBL" id="JAJISD010000011">
    <property type="protein sequence ID" value="MCC8431699.1"/>
    <property type="molecule type" value="Genomic_DNA"/>
</dbReference>
<dbReference type="RefSeq" id="WP_230553128.1">
    <property type="nucleotide sequence ID" value="NZ_JAJISD010000011.1"/>
</dbReference>
<protein>
    <submittedName>
        <fullName evidence="1">Uncharacterized protein</fullName>
    </submittedName>
</protein>
<dbReference type="Proteomes" id="UP001198862">
    <property type="component" value="Unassembled WGS sequence"/>
</dbReference>